<dbReference type="EMBL" id="JACHDR010000001">
    <property type="protein sequence ID" value="MBB5512719.1"/>
    <property type="molecule type" value="Genomic_DNA"/>
</dbReference>
<dbReference type="Pfam" id="PF10103">
    <property type="entry name" value="Zincin_2"/>
    <property type="match status" value="1"/>
</dbReference>
<name>A0A7W8X1F3_9MICC</name>
<evidence type="ECO:0000256" key="1">
    <source>
        <dbReference type="SAM" id="MobiDB-lite"/>
    </source>
</evidence>
<dbReference type="SUPFAM" id="SSF55486">
    <property type="entry name" value="Metalloproteases ('zincins'), catalytic domain"/>
    <property type="match status" value="1"/>
</dbReference>
<dbReference type="PANTHER" id="PTHR39420">
    <property type="match status" value="1"/>
</dbReference>
<comment type="caution">
    <text evidence="2">The sequence shown here is derived from an EMBL/GenBank/DDBJ whole genome shotgun (WGS) entry which is preliminary data.</text>
</comment>
<dbReference type="InterPro" id="IPR022454">
    <property type="entry name" value="CHP03883_F420-assoc"/>
</dbReference>
<dbReference type="InterPro" id="IPR042271">
    <property type="entry name" value="Zinicin_2_N"/>
</dbReference>
<sequence length="435" mass="46630">MSNKLESGESVQNAESGDVSAPHIGDSLVGWGVAATTASKVSTAGPKLSVREIQDVVSALRTAADEAVDHVQRITQLEAAAGLRNSPVLVVDRATWSKATIESFKFMLTPTLRRLWDAKGHTMSPASTAVSAAVSGTELGVITGFLSANVLGQFDPFAGRHGRLLLVAPNIVTIERELMVEPSDFRLWVCLHEQTHRVQFAAAPWLQGYLQENITQLTAGMLDSQDALADRLKNAAKVASEAFKGRKSGGDSEELPSQSTLMSAIQTPEERAILSHVTAVMSLLEGHANVVMDAIDASIVPSVKTIRRRFDDRGRNRSSLENFVRRLLGLDAKMRQYRDGQIFVEYAVKELGMSGFNVVWEGPENLPTEHELHHPQEWVERMRSGQVGPGNQAGQGDLASQGDLAGQGGAGPAETVDADADAGAHAPQTDATSGN</sequence>
<dbReference type="Gene3D" id="1.20.150.30">
    <property type="entry name" value="Zincin-like metallopeptidase, N-terminal domain"/>
    <property type="match status" value="1"/>
</dbReference>
<evidence type="ECO:0000313" key="2">
    <source>
        <dbReference type="EMBL" id="MBB5512719.1"/>
    </source>
</evidence>
<dbReference type="RefSeq" id="WP_409366178.1">
    <property type="nucleotide sequence ID" value="NZ_BAAARH010000013.1"/>
</dbReference>
<dbReference type="PANTHER" id="PTHR39420:SF1">
    <property type="entry name" value="HYDROLASE"/>
    <property type="match status" value="1"/>
</dbReference>
<dbReference type="AlphaFoldDB" id="A0A7W8X1F3"/>
<feature type="region of interest" description="Disordered" evidence="1">
    <location>
        <begin position="384"/>
        <end position="435"/>
    </location>
</feature>
<evidence type="ECO:0000313" key="3">
    <source>
        <dbReference type="Proteomes" id="UP000580797"/>
    </source>
</evidence>
<gene>
    <name evidence="2" type="ORF">HD598_001406</name>
</gene>
<organism evidence="2 3">
    <name type="scientific">Neomicrococcus aestuarii</name>
    <dbReference type="NCBI Taxonomy" id="556325"/>
    <lineage>
        <taxon>Bacteria</taxon>
        <taxon>Bacillati</taxon>
        <taxon>Actinomycetota</taxon>
        <taxon>Actinomycetes</taxon>
        <taxon>Micrococcales</taxon>
        <taxon>Micrococcaceae</taxon>
        <taxon>Neomicrococcus</taxon>
    </lineage>
</organism>
<dbReference type="InterPro" id="IPR018766">
    <property type="entry name" value="Zinicin_2"/>
</dbReference>
<proteinExistence type="predicted"/>
<accession>A0A7W8X1F3</accession>
<dbReference type="NCBIfam" id="TIGR03624">
    <property type="entry name" value="putative hydrolase"/>
    <property type="match status" value="1"/>
</dbReference>
<dbReference type="NCBIfam" id="TIGR03883">
    <property type="entry name" value="DUF2342_F420"/>
    <property type="match status" value="1"/>
</dbReference>
<dbReference type="Proteomes" id="UP000580797">
    <property type="component" value="Unassembled WGS sequence"/>
</dbReference>
<protein>
    <submittedName>
        <fullName evidence="2">Coenzyme F420 biosynthesis associated uncharacterized protein</fullName>
    </submittedName>
</protein>
<reference evidence="2 3" key="1">
    <citation type="submission" date="2020-08" db="EMBL/GenBank/DDBJ databases">
        <title>Sequencing the genomes of 1000 actinobacteria strains.</title>
        <authorList>
            <person name="Klenk H.-P."/>
        </authorList>
    </citation>
    <scope>NUCLEOTIDE SEQUENCE [LARGE SCALE GENOMIC DNA]</scope>
    <source>
        <strain evidence="2 3">DSM 105783</strain>
    </source>
</reference>